<evidence type="ECO:0000313" key="2">
    <source>
        <dbReference type="EMBL" id="DAE24726.1"/>
    </source>
</evidence>
<organism evidence="2">
    <name type="scientific">Myoviridae sp. ct2iG11</name>
    <dbReference type="NCBI Taxonomy" id="2826605"/>
    <lineage>
        <taxon>Viruses</taxon>
        <taxon>Duplodnaviria</taxon>
        <taxon>Heunggongvirae</taxon>
        <taxon>Uroviricota</taxon>
        <taxon>Caudoviricetes</taxon>
    </lineage>
</organism>
<dbReference type="Pfam" id="PF08867">
    <property type="entry name" value="FRG"/>
    <property type="match status" value="1"/>
</dbReference>
<dbReference type="SMART" id="SM00901">
    <property type="entry name" value="FRG"/>
    <property type="match status" value="1"/>
</dbReference>
<name>A0A8S5QZU2_9CAUD</name>
<accession>A0A8S5QZU2</accession>
<sequence>MISHSNKLLIVQNVIFNFGVYMRLVLRKPEKRIETVHDFVKYITTLERKGSLPTAFRGQRFYGWPTKPKIFRDDVGLYKSEDLAVRDIVSIHPNEFESDKTMFDRLVRMQHFGLPTRLVDVTTNPLVALWFATEKSNDFDLWHGGVQALFIPKSRQRYYDSDRVSCMSNIANLKHTQKEKLFQHVENIKNVEEFNAQDEVKMLVFHIGMEKYNFINNINPSDLVLPVYVKPKMSNKRIIAQSGAFMLYGAKGRKGRGNESNVITSHMWIHEDDKPEIRRELQLLGIHESILFPEIDKTAKFIAEQYGNDVRGRNMDSLI</sequence>
<dbReference type="InterPro" id="IPR014966">
    <property type="entry name" value="FRG-dom"/>
</dbReference>
<reference evidence="2" key="1">
    <citation type="journal article" date="2021" name="Proc. Natl. Acad. Sci. U.S.A.">
        <title>A Catalog of Tens of Thousands of Viruses from Human Metagenomes Reveals Hidden Associations with Chronic Diseases.</title>
        <authorList>
            <person name="Tisza M.J."/>
            <person name="Buck C.B."/>
        </authorList>
    </citation>
    <scope>NUCLEOTIDE SEQUENCE</scope>
    <source>
        <strain evidence="2">Ct2iG11</strain>
    </source>
</reference>
<protein>
    <submittedName>
        <fullName evidence="2">This domain contains a conserved N-terminal (F/Y)RG motif</fullName>
    </submittedName>
</protein>
<evidence type="ECO:0000259" key="1">
    <source>
        <dbReference type="SMART" id="SM00901"/>
    </source>
</evidence>
<proteinExistence type="predicted"/>
<dbReference type="EMBL" id="BK015783">
    <property type="protein sequence ID" value="DAE24726.1"/>
    <property type="molecule type" value="Genomic_DNA"/>
</dbReference>
<feature type="domain" description="FRG" evidence="1">
    <location>
        <begin position="50"/>
        <end position="142"/>
    </location>
</feature>